<reference evidence="1 2" key="1">
    <citation type="journal article" date="2004" name="Extremophiles">
        <title>Halobacillus locisalis sp. nov., a halophilic bacterium isolated from a marine solar saltern of the Yellow Sea in Korea.</title>
        <authorList>
            <person name="Yoon J.H."/>
            <person name="Kang K.H."/>
            <person name="Oh T.K."/>
            <person name="Park Y.H."/>
        </authorList>
    </citation>
    <scope>NUCLEOTIDE SEQUENCE [LARGE SCALE GENOMIC DNA]</scope>
    <source>
        <strain evidence="1 2">KCTC 3788</strain>
    </source>
</reference>
<dbReference type="Gene3D" id="2.30.30.340">
    <property type="entry name" value="Hypothetical protein YfhH like domains"/>
    <property type="match status" value="1"/>
</dbReference>
<dbReference type="EMBL" id="JACEFG010000003">
    <property type="protein sequence ID" value="MBA2176545.1"/>
    <property type="molecule type" value="Genomic_DNA"/>
</dbReference>
<sequence length="117" mass="13645">MEKRFSDYTYEELRQEVAQLTEKAQKAEQMGMVNEYAVHERKIIMAKSYMMNPKDFSGGETYKLDGDLEHDFYIVYMNGVFAWGYRQTKTGERVESEMIAGEEYEALPIAMLGEKLS</sequence>
<protein>
    <submittedName>
        <fullName evidence="1">YfhH family protein</fullName>
    </submittedName>
</protein>
<dbReference type="InterPro" id="IPR014938">
    <property type="entry name" value="YfhH-like"/>
</dbReference>
<dbReference type="InterPro" id="IPR036289">
    <property type="entry name" value="YfhH"/>
</dbReference>
<proteinExistence type="predicted"/>
<dbReference type="AlphaFoldDB" id="A0A838CXP7"/>
<evidence type="ECO:0000313" key="2">
    <source>
        <dbReference type="Proteomes" id="UP000571017"/>
    </source>
</evidence>
<dbReference type="Pfam" id="PF08838">
    <property type="entry name" value="DUF1811"/>
    <property type="match status" value="1"/>
</dbReference>
<dbReference type="RefSeq" id="WP_181473560.1">
    <property type="nucleotide sequence ID" value="NZ_JACEFG010000003.1"/>
</dbReference>
<dbReference type="Proteomes" id="UP000571017">
    <property type="component" value="Unassembled WGS sequence"/>
</dbReference>
<organism evidence="1 2">
    <name type="scientific">Halobacillus locisalis</name>
    <dbReference type="NCBI Taxonomy" id="220753"/>
    <lineage>
        <taxon>Bacteria</taxon>
        <taxon>Bacillati</taxon>
        <taxon>Bacillota</taxon>
        <taxon>Bacilli</taxon>
        <taxon>Bacillales</taxon>
        <taxon>Bacillaceae</taxon>
        <taxon>Halobacillus</taxon>
    </lineage>
</organism>
<evidence type="ECO:0000313" key="1">
    <source>
        <dbReference type="EMBL" id="MBA2176545.1"/>
    </source>
</evidence>
<accession>A0A838CXP7</accession>
<name>A0A838CXP7_9BACI</name>
<comment type="caution">
    <text evidence="1">The sequence shown here is derived from an EMBL/GenBank/DDBJ whole genome shotgun (WGS) entry which is preliminary data.</text>
</comment>
<gene>
    <name evidence="1" type="ORF">H0266_16725</name>
</gene>
<keyword evidence="2" id="KW-1185">Reference proteome</keyword>
<dbReference type="Gene3D" id="1.10.287.880">
    <property type="entry name" value="Hypothetical protein YfhH domain"/>
    <property type="match status" value="1"/>
</dbReference>
<dbReference type="SUPFAM" id="SSF101697">
    <property type="entry name" value="Hypothetical protein YfhH"/>
    <property type="match status" value="1"/>
</dbReference>